<evidence type="ECO:0000313" key="2">
    <source>
        <dbReference type="EMBL" id="RHH82945.1"/>
    </source>
</evidence>
<dbReference type="Proteomes" id="UP000261278">
    <property type="component" value="Unassembled WGS sequence"/>
</dbReference>
<sequence length="231" mass="27200">MNVISEKEYSFSNALFWNVMLHHHIQAFDEERDVNFDEVWDEELAPALLDEKRYKEYWGWLSQIELETSENQGEIENPRTLTLPIGSDVTLTMEFHPCSTYYFLNDFVIGEVSGNFHLKYLTYPELMRIAELKYGDVLFHLLLPLCAIREQEKEDTLNEIVQRLQQIPLFREHSEYIGKCILYGLSIPDSDILDIPEIGIICLSNHSYRNALRYEDDKEDIKELNTLLSKL</sequence>
<proteinExistence type="predicted"/>
<protein>
    <recommendedName>
        <fullName evidence="5">Immunity protein 19</fullName>
    </recommendedName>
</protein>
<evidence type="ECO:0000313" key="4">
    <source>
        <dbReference type="Proteomes" id="UP000283713"/>
    </source>
</evidence>
<gene>
    <name evidence="2" type="ORF">DW193_00045</name>
    <name evidence="1" type="ORF">DXC44_19220</name>
</gene>
<dbReference type="AlphaFoldDB" id="A0A3E4SWV5"/>
<comment type="caution">
    <text evidence="1">The sequence shown here is derived from an EMBL/GenBank/DDBJ whole genome shotgun (WGS) entry which is preliminary data.</text>
</comment>
<evidence type="ECO:0008006" key="5">
    <source>
        <dbReference type="Google" id="ProtNLM"/>
    </source>
</evidence>
<evidence type="ECO:0000313" key="1">
    <source>
        <dbReference type="EMBL" id="RGL81749.1"/>
    </source>
</evidence>
<dbReference type="Proteomes" id="UP000283713">
    <property type="component" value="Unassembled WGS sequence"/>
</dbReference>
<reference evidence="3 4" key="1">
    <citation type="submission" date="2018-08" db="EMBL/GenBank/DDBJ databases">
        <title>A genome reference for cultivated species of the human gut microbiota.</title>
        <authorList>
            <person name="Zou Y."/>
            <person name="Xue W."/>
            <person name="Luo G."/>
        </authorList>
    </citation>
    <scope>NUCLEOTIDE SEQUENCE [LARGE SCALE GENOMIC DNA]</scope>
    <source>
        <strain evidence="2 4">AM16-6</strain>
        <strain evidence="1 3">TF05-18</strain>
    </source>
</reference>
<dbReference type="EMBL" id="QSSN01000033">
    <property type="protein sequence ID" value="RGL81749.1"/>
    <property type="molecule type" value="Genomic_DNA"/>
</dbReference>
<evidence type="ECO:0000313" key="3">
    <source>
        <dbReference type="Proteomes" id="UP000261278"/>
    </source>
</evidence>
<name>A0A3E4SWV5_PHOVU</name>
<dbReference type="RefSeq" id="WP_117678525.1">
    <property type="nucleotide sequence ID" value="NZ_JAHPXM010000055.1"/>
</dbReference>
<dbReference type="Pfam" id="PF15563">
    <property type="entry name" value="Imm19"/>
    <property type="match status" value="1"/>
</dbReference>
<accession>A0A3E4SWV5</accession>
<organism evidence="1 3">
    <name type="scientific">Phocaeicola vulgatus</name>
    <name type="common">Bacteroides vulgatus</name>
    <dbReference type="NCBI Taxonomy" id="821"/>
    <lineage>
        <taxon>Bacteria</taxon>
        <taxon>Pseudomonadati</taxon>
        <taxon>Bacteroidota</taxon>
        <taxon>Bacteroidia</taxon>
        <taxon>Bacteroidales</taxon>
        <taxon>Bacteroidaceae</taxon>
        <taxon>Phocaeicola</taxon>
    </lineage>
</organism>
<dbReference type="InterPro" id="IPR029086">
    <property type="entry name" value="Imm19"/>
</dbReference>
<dbReference type="EMBL" id="QRKA01000001">
    <property type="protein sequence ID" value="RHH82945.1"/>
    <property type="molecule type" value="Genomic_DNA"/>
</dbReference>